<dbReference type="RefSeq" id="WP_197010508.1">
    <property type="nucleotide sequence ID" value="NZ_BAABES010000008.1"/>
</dbReference>
<gene>
    <name evidence="1" type="ORF">IW256_001796</name>
</gene>
<keyword evidence="2" id="KW-1185">Reference proteome</keyword>
<dbReference type="AlphaFoldDB" id="A0A931DJ65"/>
<proteinExistence type="predicted"/>
<dbReference type="Proteomes" id="UP000614047">
    <property type="component" value="Unassembled WGS sequence"/>
</dbReference>
<organism evidence="1 2">
    <name type="scientific">Actinomadura viridis</name>
    <dbReference type="NCBI Taxonomy" id="58110"/>
    <lineage>
        <taxon>Bacteria</taxon>
        <taxon>Bacillati</taxon>
        <taxon>Actinomycetota</taxon>
        <taxon>Actinomycetes</taxon>
        <taxon>Streptosporangiales</taxon>
        <taxon>Thermomonosporaceae</taxon>
        <taxon>Actinomadura</taxon>
    </lineage>
</organism>
<dbReference type="InterPro" id="IPR019292">
    <property type="entry name" value="McrC"/>
</dbReference>
<comment type="caution">
    <text evidence="1">The sequence shown here is derived from an EMBL/GenBank/DDBJ whole genome shotgun (WGS) entry which is preliminary data.</text>
</comment>
<evidence type="ECO:0000313" key="1">
    <source>
        <dbReference type="EMBL" id="MBG6087683.1"/>
    </source>
</evidence>
<sequence>MAVVDLKEQGGWQRCTLTREQGDALRSSEFVQVRRQGKHWELKPKDRVVGAFRAGPPGRPVTVRIKPKLPIKRLMFLIGYAKHLHGWREEEVDAAQSADLLPVMAYTFARAADRALLQGVLLGYREKEEQLPVVRGRIREAAQIKHRYGQALPLEVRYDDFTVDTVENRLLLTAAYRLLRLDGIGEEPRKLLRRLILRLDGVTPYTRGTPPGRWTPSRINARYHAALELADLVLRSGSYEHEDGKIVRVDGLVLTMWKVFEDFLSEALKQALRPYGGKLEAQISNHHLDQAGIVRLRPDLVYYAPTGPPSAVADAKYMIKKPIAHRQAHLYQVLAYCTSLNVKRGYLVYAEDSDGRRVHRATGTDDVQIIETSLDLGARLDRLREQIDLLARELAGVDGAAPAF</sequence>
<dbReference type="PANTHER" id="PTHR38733:SF1">
    <property type="entry name" value="TYPE IV METHYL-DIRECTED RESTRICTION ENZYME ECOKMCRBC"/>
    <property type="match status" value="1"/>
</dbReference>
<accession>A0A931DJ65</accession>
<dbReference type="EMBL" id="JADOUA010000001">
    <property type="protein sequence ID" value="MBG6087683.1"/>
    <property type="molecule type" value="Genomic_DNA"/>
</dbReference>
<reference evidence="1" key="1">
    <citation type="submission" date="2020-11" db="EMBL/GenBank/DDBJ databases">
        <title>Sequencing the genomes of 1000 actinobacteria strains.</title>
        <authorList>
            <person name="Klenk H.-P."/>
        </authorList>
    </citation>
    <scope>NUCLEOTIDE SEQUENCE</scope>
    <source>
        <strain evidence="1">DSM 43175</strain>
    </source>
</reference>
<dbReference type="PANTHER" id="PTHR38733">
    <property type="entry name" value="PROTEIN MCRC"/>
    <property type="match status" value="1"/>
</dbReference>
<name>A0A931DJ65_9ACTN</name>
<protein>
    <submittedName>
        <fullName evidence="1">5-methylcytosine-specific restriction enzyme subunit McrC</fullName>
    </submittedName>
</protein>
<dbReference type="Pfam" id="PF10117">
    <property type="entry name" value="McrBC"/>
    <property type="match status" value="1"/>
</dbReference>
<evidence type="ECO:0000313" key="2">
    <source>
        <dbReference type="Proteomes" id="UP000614047"/>
    </source>
</evidence>